<dbReference type="PRINTS" id="PR00419">
    <property type="entry name" value="ADXRDTASE"/>
</dbReference>
<dbReference type="Gene3D" id="3.50.50.60">
    <property type="entry name" value="FAD/NAD(P)-binding domain"/>
    <property type="match status" value="1"/>
</dbReference>
<evidence type="ECO:0000313" key="1">
    <source>
        <dbReference type="EMBL" id="MCA9398055.1"/>
    </source>
</evidence>
<dbReference type="InterPro" id="IPR036188">
    <property type="entry name" value="FAD/NAD-bd_sf"/>
</dbReference>
<proteinExistence type="predicted"/>
<reference evidence="1" key="1">
    <citation type="submission" date="2020-04" db="EMBL/GenBank/DDBJ databases">
        <authorList>
            <person name="Zhang T."/>
        </authorList>
    </citation>
    <scope>NUCLEOTIDE SEQUENCE</scope>
    <source>
        <strain evidence="1">HKST-UBA02</strain>
    </source>
</reference>
<name>A0A955LWT6_UNCKA</name>
<dbReference type="EMBL" id="JAGQKY010000264">
    <property type="protein sequence ID" value="MCA9398055.1"/>
    <property type="molecule type" value="Genomic_DNA"/>
</dbReference>
<comment type="caution">
    <text evidence="1">The sequence shown here is derived from an EMBL/GenBank/DDBJ whole genome shotgun (WGS) entry which is preliminary data.</text>
</comment>
<evidence type="ECO:0000313" key="2">
    <source>
        <dbReference type="Proteomes" id="UP000699691"/>
    </source>
</evidence>
<protein>
    <submittedName>
        <fullName evidence="1">FAD-dependent oxidoreductase</fullName>
    </submittedName>
</protein>
<dbReference type="SUPFAM" id="SSF51905">
    <property type="entry name" value="FAD/NAD(P)-binding domain"/>
    <property type="match status" value="1"/>
</dbReference>
<dbReference type="Proteomes" id="UP000699691">
    <property type="component" value="Unassembled WGS sequence"/>
</dbReference>
<sequence length="57" mass="6162">MQIAIIGAGFTGLTAAYELSKKGHSVTVLEQKAYVGGLAAGFKKDVNDYPDSWEWDL</sequence>
<gene>
    <name evidence="1" type="ORF">KC573_04450</name>
</gene>
<organism evidence="1 2">
    <name type="scientific">candidate division WWE3 bacterium</name>
    <dbReference type="NCBI Taxonomy" id="2053526"/>
    <lineage>
        <taxon>Bacteria</taxon>
        <taxon>Katanobacteria</taxon>
    </lineage>
</organism>
<reference evidence="1" key="2">
    <citation type="journal article" date="2021" name="Microbiome">
        <title>Successional dynamics and alternative stable states in a saline activated sludge microbial community over 9 years.</title>
        <authorList>
            <person name="Wang Y."/>
            <person name="Ye J."/>
            <person name="Ju F."/>
            <person name="Liu L."/>
            <person name="Boyd J.A."/>
            <person name="Deng Y."/>
            <person name="Parks D.H."/>
            <person name="Jiang X."/>
            <person name="Yin X."/>
            <person name="Woodcroft B.J."/>
            <person name="Tyson G.W."/>
            <person name="Hugenholtz P."/>
            <person name="Polz M.F."/>
            <person name="Zhang T."/>
        </authorList>
    </citation>
    <scope>NUCLEOTIDE SEQUENCE</scope>
    <source>
        <strain evidence="1">HKST-UBA02</strain>
    </source>
</reference>
<dbReference type="AlphaFoldDB" id="A0A955LWT6"/>
<dbReference type="Pfam" id="PF13450">
    <property type="entry name" value="NAD_binding_8"/>
    <property type="match status" value="1"/>
</dbReference>
<feature type="non-terminal residue" evidence="1">
    <location>
        <position position="57"/>
    </location>
</feature>
<accession>A0A955LWT6</accession>